<evidence type="ECO:0008006" key="4">
    <source>
        <dbReference type="Google" id="ProtNLM"/>
    </source>
</evidence>
<dbReference type="AlphaFoldDB" id="A0ABD2N925"/>
<comment type="caution">
    <text evidence="2">The sequence shown here is derived from an EMBL/GenBank/DDBJ whole genome shotgun (WGS) entry which is preliminary data.</text>
</comment>
<evidence type="ECO:0000313" key="3">
    <source>
        <dbReference type="Proteomes" id="UP001516400"/>
    </source>
</evidence>
<gene>
    <name evidence="2" type="ORF">HHI36_019907</name>
</gene>
<feature type="region of interest" description="Disordered" evidence="1">
    <location>
        <begin position="68"/>
        <end position="89"/>
    </location>
</feature>
<evidence type="ECO:0000313" key="2">
    <source>
        <dbReference type="EMBL" id="KAL3275138.1"/>
    </source>
</evidence>
<organism evidence="2 3">
    <name type="scientific">Cryptolaemus montrouzieri</name>
    <dbReference type="NCBI Taxonomy" id="559131"/>
    <lineage>
        <taxon>Eukaryota</taxon>
        <taxon>Metazoa</taxon>
        <taxon>Ecdysozoa</taxon>
        <taxon>Arthropoda</taxon>
        <taxon>Hexapoda</taxon>
        <taxon>Insecta</taxon>
        <taxon>Pterygota</taxon>
        <taxon>Neoptera</taxon>
        <taxon>Endopterygota</taxon>
        <taxon>Coleoptera</taxon>
        <taxon>Polyphaga</taxon>
        <taxon>Cucujiformia</taxon>
        <taxon>Coccinelloidea</taxon>
        <taxon>Coccinellidae</taxon>
        <taxon>Scymninae</taxon>
        <taxon>Scymnini</taxon>
        <taxon>Cryptolaemus</taxon>
    </lineage>
</organism>
<evidence type="ECO:0000256" key="1">
    <source>
        <dbReference type="SAM" id="MobiDB-lite"/>
    </source>
</evidence>
<dbReference type="EMBL" id="JABFTP020000083">
    <property type="protein sequence ID" value="KAL3275138.1"/>
    <property type="molecule type" value="Genomic_DNA"/>
</dbReference>
<feature type="compositionally biased region" description="Basic and acidic residues" evidence="1">
    <location>
        <begin position="1"/>
        <end position="15"/>
    </location>
</feature>
<keyword evidence="3" id="KW-1185">Reference proteome</keyword>
<reference evidence="2 3" key="1">
    <citation type="journal article" date="2021" name="BMC Biol.">
        <title>Horizontally acquired antibacterial genes associated with adaptive radiation of ladybird beetles.</title>
        <authorList>
            <person name="Li H.S."/>
            <person name="Tang X.F."/>
            <person name="Huang Y.H."/>
            <person name="Xu Z.Y."/>
            <person name="Chen M.L."/>
            <person name="Du X.Y."/>
            <person name="Qiu B.Y."/>
            <person name="Chen P.T."/>
            <person name="Zhang W."/>
            <person name="Slipinski A."/>
            <person name="Escalona H.E."/>
            <person name="Waterhouse R.M."/>
            <person name="Zwick A."/>
            <person name="Pang H."/>
        </authorList>
    </citation>
    <scope>NUCLEOTIDE SEQUENCE [LARGE SCALE GENOMIC DNA]</scope>
    <source>
        <strain evidence="2">SYSU2018</strain>
    </source>
</reference>
<sequence length="101" mass="11243">MEKNRLAPDRIHNMDEPGMTTSIQGKSKVIAPKSVKQIGQIVSAPEPELQLGCSHEDHNIPEDVTLGQNYPGHLISQPENVTPEHSPRDEKMLIIEISLQE</sequence>
<protein>
    <recommendedName>
        <fullName evidence="4">Prolactin receptor</fullName>
    </recommendedName>
</protein>
<dbReference type="Proteomes" id="UP001516400">
    <property type="component" value="Unassembled WGS sequence"/>
</dbReference>
<name>A0ABD2N925_9CUCU</name>
<proteinExistence type="predicted"/>
<feature type="region of interest" description="Disordered" evidence="1">
    <location>
        <begin position="1"/>
        <end position="21"/>
    </location>
</feature>
<accession>A0ABD2N925</accession>